<dbReference type="Gene3D" id="3.40.50.300">
    <property type="entry name" value="P-loop containing nucleotide triphosphate hydrolases"/>
    <property type="match status" value="1"/>
</dbReference>
<accession>A0A350H8K2</accession>
<dbReference type="AlphaFoldDB" id="A0A350H8K2"/>
<keyword evidence="7" id="KW-0547">Nucleotide-binding</keyword>
<evidence type="ECO:0000256" key="10">
    <source>
        <dbReference type="ARBA" id="ARBA00032441"/>
    </source>
</evidence>
<evidence type="ECO:0000256" key="1">
    <source>
        <dbReference type="ARBA" id="ARBA00004496"/>
    </source>
</evidence>
<evidence type="ECO:0000256" key="5">
    <source>
        <dbReference type="ARBA" id="ARBA00022694"/>
    </source>
</evidence>
<evidence type="ECO:0000256" key="4">
    <source>
        <dbReference type="ARBA" id="ARBA00022490"/>
    </source>
</evidence>
<keyword evidence="8" id="KW-0067">ATP-binding</keyword>
<evidence type="ECO:0000256" key="7">
    <source>
        <dbReference type="ARBA" id="ARBA00022741"/>
    </source>
</evidence>
<keyword evidence="4" id="KW-0963">Cytoplasm</keyword>
<protein>
    <recommendedName>
        <fullName evidence="3">tRNA threonylcarbamoyladenosine biosynthesis protein TsaE</fullName>
    </recommendedName>
    <alternativeName>
        <fullName evidence="10">t(6)A37 threonylcarbamoyladenosine biosynthesis protein TsaE</fullName>
    </alternativeName>
</protein>
<keyword evidence="9" id="KW-0460">Magnesium</keyword>
<evidence type="ECO:0000256" key="3">
    <source>
        <dbReference type="ARBA" id="ARBA00019010"/>
    </source>
</evidence>
<comment type="subcellular location">
    <subcellularLocation>
        <location evidence="1">Cytoplasm</location>
    </subcellularLocation>
</comment>
<dbReference type="PANTHER" id="PTHR33540">
    <property type="entry name" value="TRNA THREONYLCARBAMOYLADENOSINE BIOSYNTHESIS PROTEIN TSAE"/>
    <property type="match status" value="1"/>
</dbReference>
<keyword evidence="5" id="KW-0819">tRNA processing</keyword>
<organism evidence="11 12">
    <name type="scientific">candidate division WOR-3 bacterium</name>
    <dbReference type="NCBI Taxonomy" id="2052148"/>
    <lineage>
        <taxon>Bacteria</taxon>
        <taxon>Bacteria division WOR-3</taxon>
    </lineage>
</organism>
<gene>
    <name evidence="11" type="ORF">DCW38_01635</name>
</gene>
<dbReference type="NCBIfam" id="TIGR00150">
    <property type="entry name" value="T6A_YjeE"/>
    <property type="match status" value="1"/>
</dbReference>
<dbReference type="PANTHER" id="PTHR33540:SF2">
    <property type="entry name" value="TRNA THREONYLCARBAMOYLADENOSINE BIOSYNTHESIS PROTEIN TSAE"/>
    <property type="match status" value="1"/>
</dbReference>
<dbReference type="SUPFAM" id="SSF52540">
    <property type="entry name" value="P-loop containing nucleoside triphosphate hydrolases"/>
    <property type="match status" value="1"/>
</dbReference>
<name>A0A350H8K2_UNCW3</name>
<sequence>MQKIFNVRTEEDMDSVSLFIKEIKKVNQIVLLTGELGSGKTALVRRFAKMHGIESVMSPTFNLLHIYSNDKIRISHADLYRIDSFQHIRELNLEEIIEQSDITFIEWAEKGKDIFNSYPAIKIIIEFDKDCRRVEVVWQ</sequence>
<evidence type="ECO:0000256" key="2">
    <source>
        <dbReference type="ARBA" id="ARBA00007599"/>
    </source>
</evidence>
<dbReference type="Proteomes" id="UP000264062">
    <property type="component" value="Unassembled WGS sequence"/>
</dbReference>
<dbReference type="Pfam" id="PF02367">
    <property type="entry name" value="TsaE"/>
    <property type="match status" value="1"/>
</dbReference>
<evidence type="ECO:0000256" key="9">
    <source>
        <dbReference type="ARBA" id="ARBA00022842"/>
    </source>
</evidence>
<comment type="similarity">
    <text evidence="2">Belongs to the TsaE family.</text>
</comment>
<evidence type="ECO:0000313" key="12">
    <source>
        <dbReference type="Proteomes" id="UP000264062"/>
    </source>
</evidence>
<keyword evidence="6" id="KW-0479">Metal-binding</keyword>
<evidence type="ECO:0000256" key="6">
    <source>
        <dbReference type="ARBA" id="ARBA00022723"/>
    </source>
</evidence>
<dbReference type="GO" id="GO:0005737">
    <property type="term" value="C:cytoplasm"/>
    <property type="evidence" value="ECO:0007669"/>
    <property type="project" value="UniProtKB-SubCell"/>
</dbReference>
<dbReference type="EMBL" id="DMZY01000051">
    <property type="protein sequence ID" value="HAV91868.1"/>
    <property type="molecule type" value="Genomic_DNA"/>
</dbReference>
<dbReference type="GO" id="GO:0046872">
    <property type="term" value="F:metal ion binding"/>
    <property type="evidence" value="ECO:0007669"/>
    <property type="project" value="UniProtKB-KW"/>
</dbReference>
<evidence type="ECO:0000256" key="8">
    <source>
        <dbReference type="ARBA" id="ARBA00022840"/>
    </source>
</evidence>
<reference evidence="11 12" key="1">
    <citation type="journal article" date="2018" name="Nat. Biotechnol.">
        <title>A standardized bacterial taxonomy based on genome phylogeny substantially revises the tree of life.</title>
        <authorList>
            <person name="Parks D.H."/>
            <person name="Chuvochina M."/>
            <person name="Waite D.W."/>
            <person name="Rinke C."/>
            <person name="Skarshewski A."/>
            <person name="Chaumeil P.A."/>
            <person name="Hugenholtz P."/>
        </authorList>
    </citation>
    <scope>NUCLEOTIDE SEQUENCE [LARGE SCALE GENOMIC DNA]</scope>
    <source>
        <strain evidence="11">UBA9956</strain>
    </source>
</reference>
<dbReference type="GO" id="GO:0005524">
    <property type="term" value="F:ATP binding"/>
    <property type="evidence" value="ECO:0007669"/>
    <property type="project" value="UniProtKB-KW"/>
</dbReference>
<dbReference type="GO" id="GO:0016740">
    <property type="term" value="F:transferase activity"/>
    <property type="evidence" value="ECO:0007669"/>
    <property type="project" value="UniProtKB-KW"/>
</dbReference>
<proteinExistence type="inferred from homology"/>
<evidence type="ECO:0000313" key="11">
    <source>
        <dbReference type="EMBL" id="HAV91868.1"/>
    </source>
</evidence>
<dbReference type="InterPro" id="IPR027417">
    <property type="entry name" value="P-loop_NTPase"/>
</dbReference>
<dbReference type="GO" id="GO:0002949">
    <property type="term" value="P:tRNA threonylcarbamoyladenosine modification"/>
    <property type="evidence" value="ECO:0007669"/>
    <property type="project" value="InterPro"/>
</dbReference>
<keyword evidence="11" id="KW-0808">Transferase</keyword>
<comment type="caution">
    <text evidence="11">The sequence shown here is derived from an EMBL/GenBank/DDBJ whole genome shotgun (WGS) entry which is preliminary data.</text>
</comment>
<dbReference type="InterPro" id="IPR003442">
    <property type="entry name" value="T6A_TsaE"/>
</dbReference>